<reference evidence="3 4" key="1">
    <citation type="submission" date="2019-03" db="EMBL/GenBank/DDBJ databases">
        <title>Genomics of glacier-inhabiting Cryobacterium strains.</title>
        <authorList>
            <person name="Liu Q."/>
            <person name="Xin Y.-H."/>
        </authorList>
    </citation>
    <scope>NUCLEOTIDE SEQUENCE [LARGE SCALE GENOMIC DNA]</scope>
    <source>
        <strain evidence="3 4">Hz16</strain>
    </source>
</reference>
<organism evidence="3 4">
    <name type="scientific">Cryobacterium gelidum</name>
    <dbReference type="NCBI Taxonomy" id="1259164"/>
    <lineage>
        <taxon>Bacteria</taxon>
        <taxon>Bacillati</taxon>
        <taxon>Actinomycetota</taxon>
        <taxon>Actinomycetes</taxon>
        <taxon>Micrococcales</taxon>
        <taxon>Microbacteriaceae</taxon>
        <taxon>Cryobacterium</taxon>
    </lineage>
</organism>
<name>A0A4R9B0J1_9MICO</name>
<feature type="domain" description="Transposase IS30-like HTH" evidence="2">
    <location>
        <begin position="80"/>
        <end position="117"/>
    </location>
</feature>
<evidence type="ECO:0000259" key="2">
    <source>
        <dbReference type="Pfam" id="PF13936"/>
    </source>
</evidence>
<dbReference type="AlphaFoldDB" id="A0A4R9B0J1"/>
<proteinExistence type="predicted"/>
<gene>
    <name evidence="3" type="ORF">E3T50_01480</name>
</gene>
<accession>A0A4R9B0J1</accession>
<feature type="region of interest" description="Disordered" evidence="1">
    <location>
        <begin position="1"/>
        <end position="25"/>
    </location>
</feature>
<evidence type="ECO:0000313" key="3">
    <source>
        <dbReference type="EMBL" id="TFD73629.1"/>
    </source>
</evidence>
<evidence type="ECO:0000313" key="4">
    <source>
        <dbReference type="Proteomes" id="UP000297983"/>
    </source>
</evidence>
<sequence>MVDYGTSKRLNGHATRAGAEAVARPAADVAPGAPVRFRNLVGQGLSSENAGERAGVSAPVGTRSFRHAGGMRDISRAPLSGRFLTFVERDEIVILRAQNAGVLQIAQVLSRSPSTIYLFVATLAAPKREGR</sequence>
<keyword evidence="4" id="KW-1185">Reference proteome</keyword>
<dbReference type="Pfam" id="PF13936">
    <property type="entry name" value="HTH_38"/>
    <property type="match status" value="1"/>
</dbReference>
<evidence type="ECO:0000256" key="1">
    <source>
        <dbReference type="SAM" id="MobiDB-lite"/>
    </source>
</evidence>
<dbReference type="EMBL" id="SOHL01000003">
    <property type="protein sequence ID" value="TFD73629.1"/>
    <property type="molecule type" value="Genomic_DNA"/>
</dbReference>
<feature type="compositionally biased region" description="Low complexity" evidence="1">
    <location>
        <begin position="12"/>
        <end position="25"/>
    </location>
</feature>
<comment type="caution">
    <text evidence="3">The sequence shown here is derived from an EMBL/GenBank/DDBJ whole genome shotgun (WGS) entry which is preliminary data.</text>
</comment>
<protein>
    <submittedName>
        <fullName evidence="3">Helix-turn-helix domain-containing protein</fullName>
    </submittedName>
</protein>
<dbReference type="InterPro" id="IPR025246">
    <property type="entry name" value="IS30-like_HTH"/>
</dbReference>
<dbReference type="Proteomes" id="UP000297983">
    <property type="component" value="Unassembled WGS sequence"/>
</dbReference>